<name>A0A5B9VXE8_9BACT</name>
<dbReference type="Proteomes" id="UP000324233">
    <property type="component" value="Chromosome"/>
</dbReference>
<protein>
    <submittedName>
        <fullName evidence="2">Uncharacterized protein</fullName>
    </submittedName>
</protein>
<organism evidence="2 3">
    <name type="scientific">Aquisphaera giovannonii</name>
    <dbReference type="NCBI Taxonomy" id="406548"/>
    <lineage>
        <taxon>Bacteria</taxon>
        <taxon>Pseudomonadati</taxon>
        <taxon>Planctomycetota</taxon>
        <taxon>Planctomycetia</taxon>
        <taxon>Isosphaerales</taxon>
        <taxon>Isosphaeraceae</taxon>
        <taxon>Aquisphaera</taxon>
    </lineage>
</organism>
<accession>A0A5B9VXE8</accession>
<evidence type="ECO:0000313" key="2">
    <source>
        <dbReference type="EMBL" id="QEH32948.1"/>
    </source>
</evidence>
<evidence type="ECO:0000256" key="1">
    <source>
        <dbReference type="SAM" id="Phobius"/>
    </source>
</evidence>
<dbReference type="KEGG" id="agv:OJF2_14380"/>
<gene>
    <name evidence="2" type="ORF">OJF2_14380</name>
</gene>
<keyword evidence="3" id="KW-1185">Reference proteome</keyword>
<dbReference type="InterPro" id="IPR038050">
    <property type="entry name" value="Neuro_actylchol_rec"/>
</dbReference>
<proteinExistence type="predicted"/>
<sequence>MLVSLVAFSYTIDFSLPKVPYLTFADTFSLTAFLYVLSVIFAVTAIHFIHRTRGAEPAERLQALARRAFPASFVAVILIQAAVSLR</sequence>
<dbReference type="Gene3D" id="1.20.58.390">
    <property type="entry name" value="Neurotransmitter-gated ion-channel transmembrane domain"/>
    <property type="match status" value="1"/>
</dbReference>
<keyword evidence="1" id="KW-1133">Transmembrane helix</keyword>
<dbReference type="AlphaFoldDB" id="A0A5B9VXE8"/>
<keyword evidence="1" id="KW-0472">Membrane</keyword>
<keyword evidence="1" id="KW-0812">Transmembrane</keyword>
<evidence type="ECO:0000313" key="3">
    <source>
        <dbReference type="Proteomes" id="UP000324233"/>
    </source>
</evidence>
<reference evidence="2 3" key="1">
    <citation type="submission" date="2019-08" db="EMBL/GenBank/DDBJ databases">
        <title>Deep-cultivation of Planctomycetes and their phenomic and genomic characterization uncovers novel biology.</title>
        <authorList>
            <person name="Wiegand S."/>
            <person name="Jogler M."/>
            <person name="Boedeker C."/>
            <person name="Pinto D."/>
            <person name="Vollmers J."/>
            <person name="Rivas-Marin E."/>
            <person name="Kohn T."/>
            <person name="Peeters S.H."/>
            <person name="Heuer A."/>
            <person name="Rast P."/>
            <person name="Oberbeckmann S."/>
            <person name="Bunk B."/>
            <person name="Jeske O."/>
            <person name="Meyerdierks A."/>
            <person name="Storesund J.E."/>
            <person name="Kallscheuer N."/>
            <person name="Luecker S."/>
            <person name="Lage O.M."/>
            <person name="Pohl T."/>
            <person name="Merkel B.J."/>
            <person name="Hornburger P."/>
            <person name="Mueller R.-W."/>
            <person name="Bruemmer F."/>
            <person name="Labrenz M."/>
            <person name="Spormann A.M."/>
            <person name="Op den Camp H."/>
            <person name="Overmann J."/>
            <person name="Amann R."/>
            <person name="Jetten M.S.M."/>
            <person name="Mascher T."/>
            <person name="Medema M.H."/>
            <person name="Devos D.P."/>
            <person name="Kaster A.-K."/>
            <person name="Ovreas L."/>
            <person name="Rohde M."/>
            <person name="Galperin M.Y."/>
            <person name="Jogler C."/>
        </authorList>
    </citation>
    <scope>NUCLEOTIDE SEQUENCE [LARGE SCALE GENOMIC DNA]</scope>
    <source>
        <strain evidence="2 3">OJF2</strain>
    </source>
</reference>
<feature type="transmembrane region" description="Helical" evidence="1">
    <location>
        <begin position="68"/>
        <end position="85"/>
    </location>
</feature>
<feature type="transmembrane region" description="Helical" evidence="1">
    <location>
        <begin position="27"/>
        <end position="48"/>
    </location>
</feature>
<dbReference type="EMBL" id="CP042997">
    <property type="protein sequence ID" value="QEH32948.1"/>
    <property type="molecule type" value="Genomic_DNA"/>
</dbReference>